<accession>A0A0G3GNM1</accession>
<organism evidence="2 3">
    <name type="scientific">Corynebacterium epidermidicanis</name>
    <dbReference type="NCBI Taxonomy" id="1050174"/>
    <lineage>
        <taxon>Bacteria</taxon>
        <taxon>Bacillati</taxon>
        <taxon>Actinomycetota</taxon>
        <taxon>Actinomycetes</taxon>
        <taxon>Mycobacteriales</taxon>
        <taxon>Corynebacteriaceae</taxon>
        <taxon>Corynebacterium</taxon>
    </lineage>
</organism>
<dbReference type="EMBL" id="CP011541">
    <property type="protein sequence ID" value="AKK02744.1"/>
    <property type="molecule type" value="Genomic_DNA"/>
</dbReference>
<evidence type="ECO:0000313" key="3">
    <source>
        <dbReference type="Proteomes" id="UP000035368"/>
    </source>
</evidence>
<sequence length="140" mass="14761">MLHRLSTACALIGAGFAVSACSTAQEPTPLASSEMTPVATETVTTQSVAVPGYIDCIGAPLQKPTVISLKCSDDSLELVDIEWSHWSEDGARGRGTLVSVDEPGQESRTPNHAVALSDPFLAPPGLVFTRITLDEQPMQP</sequence>
<dbReference type="PATRIC" id="fig|1050174.4.peg.884"/>
<evidence type="ECO:0000256" key="1">
    <source>
        <dbReference type="SAM" id="SignalP"/>
    </source>
</evidence>
<name>A0A0G3GNM1_9CORY</name>
<gene>
    <name evidence="2" type="ORF">CEPID_04365</name>
</gene>
<reference evidence="2 3" key="1">
    <citation type="submission" date="2015-05" db="EMBL/GenBank/DDBJ databases">
        <title>Complete genome sequence of Corynebacterium epidermidicanis DSM 45586, isolated from the skin of a dog suffering from pruritus.</title>
        <authorList>
            <person name="Ruckert C."/>
            <person name="Albersmeier A."/>
            <person name="Winkler A."/>
            <person name="Tauch A."/>
        </authorList>
    </citation>
    <scope>NUCLEOTIDE SEQUENCE [LARGE SCALE GENOMIC DNA]</scope>
    <source>
        <strain evidence="2 3">DSM 45586</strain>
    </source>
</reference>
<dbReference type="Proteomes" id="UP000035368">
    <property type="component" value="Chromosome"/>
</dbReference>
<keyword evidence="3" id="KW-1185">Reference proteome</keyword>
<keyword evidence="1" id="KW-0732">Signal</keyword>
<evidence type="ECO:0000313" key="2">
    <source>
        <dbReference type="EMBL" id="AKK02744.1"/>
    </source>
</evidence>
<dbReference type="RefSeq" id="WP_052843373.1">
    <property type="nucleotide sequence ID" value="NZ_CP011541.1"/>
</dbReference>
<evidence type="ECO:0008006" key="4">
    <source>
        <dbReference type="Google" id="ProtNLM"/>
    </source>
</evidence>
<feature type="signal peptide" evidence="1">
    <location>
        <begin position="1"/>
        <end position="24"/>
    </location>
</feature>
<dbReference type="STRING" id="1050174.CEPID_04365"/>
<dbReference type="PROSITE" id="PS51257">
    <property type="entry name" value="PROKAR_LIPOPROTEIN"/>
    <property type="match status" value="1"/>
</dbReference>
<feature type="chain" id="PRO_5005184310" description="Secreted protein" evidence="1">
    <location>
        <begin position="25"/>
        <end position="140"/>
    </location>
</feature>
<dbReference type="AlphaFoldDB" id="A0A0G3GNM1"/>
<dbReference type="KEGG" id="cei:CEPID_04365"/>
<proteinExistence type="predicted"/>
<protein>
    <recommendedName>
        <fullName evidence="4">Secreted protein</fullName>
    </recommendedName>
</protein>
<dbReference type="OrthoDB" id="4413502at2"/>